<dbReference type="Pfam" id="PF03169">
    <property type="entry name" value="OPT"/>
    <property type="match status" value="1"/>
</dbReference>
<keyword evidence="5" id="KW-0571">Peptide transport</keyword>
<dbReference type="Proteomes" id="UP000824469">
    <property type="component" value="Unassembled WGS sequence"/>
</dbReference>
<feature type="transmembrane region" description="Helical" evidence="9">
    <location>
        <begin position="283"/>
        <end position="303"/>
    </location>
</feature>
<proteinExistence type="inferred from homology"/>
<keyword evidence="4 9" id="KW-0812">Transmembrane</keyword>
<feature type="transmembrane region" description="Helical" evidence="9">
    <location>
        <begin position="255"/>
        <end position="271"/>
    </location>
</feature>
<sequence>MLGFGWAGVFRKFLVESSYMWWPATLVQVSIFSALHDEDKRPKRGLTRLQFFIIVLTCSFAYYIVPSFFFPSISAMSIACWIWKDSVTAQQIGSGLYGLGIGSFGLDWATVAGFLGSPLATPWFAIANTLVGYIIVVYMVLPIAYWTNVYNAKNFPLISSHVFTDNGEPYNTTRVLKSDFTFDKDAYNQYSQLNLTAFFAITYGLSFATLSATLSHVLLFHGKSMWQQSKAALTDSRIDVHTRLMKKNYKSVPQYWFLILLAVTMALALAACEGYNKYLQLRYWGLLLACGIAFAFTLPIGIIQATTNQQPGLNVITEYIIGYLDPGRPVANVAFKTYGYISMVQALAFLQDFKVGHYMKIPPRSMFLVQ</sequence>
<evidence type="ECO:0000256" key="9">
    <source>
        <dbReference type="SAM" id="Phobius"/>
    </source>
</evidence>
<protein>
    <recommendedName>
        <fullName evidence="12">Oligopeptide transporter</fullName>
    </recommendedName>
</protein>
<evidence type="ECO:0000256" key="2">
    <source>
        <dbReference type="ARBA" id="ARBA00005484"/>
    </source>
</evidence>
<dbReference type="NCBIfam" id="TIGR00728">
    <property type="entry name" value="OPT_sfam"/>
    <property type="match status" value="1"/>
</dbReference>
<feature type="non-terminal residue" evidence="10">
    <location>
        <position position="1"/>
    </location>
</feature>
<dbReference type="GO" id="GO:0016020">
    <property type="term" value="C:membrane"/>
    <property type="evidence" value="ECO:0007669"/>
    <property type="project" value="UniProtKB-SubCell"/>
</dbReference>
<dbReference type="GO" id="GO:0035673">
    <property type="term" value="F:oligopeptide transmembrane transporter activity"/>
    <property type="evidence" value="ECO:0007669"/>
    <property type="project" value="InterPro"/>
</dbReference>
<gene>
    <name evidence="10" type="ORF">KI387_020325</name>
</gene>
<evidence type="ECO:0000256" key="1">
    <source>
        <dbReference type="ARBA" id="ARBA00004141"/>
    </source>
</evidence>
<keyword evidence="11" id="KW-1185">Reference proteome</keyword>
<keyword evidence="3" id="KW-0813">Transport</keyword>
<feature type="transmembrane region" description="Helical" evidence="9">
    <location>
        <begin position="96"/>
        <end position="116"/>
    </location>
</feature>
<dbReference type="EMBL" id="JAHRHJ020000004">
    <property type="protein sequence ID" value="KAH9318556.1"/>
    <property type="molecule type" value="Genomic_DNA"/>
</dbReference>
<evidence type="ECO:0000256" key="8">
    <source>
        <dbReference type="ARBA" id="ARBA00023136"/>
    </source>
</evidence>
<evidence type="ECO:0000256" key="4">
    <source>
        <dbReference type="ARBA" id="ARBA00022692"/>
    </source>
</evidence>
<name>A0AA38G8M6_TAXCH</name>
<evidence type="ECO:0000256" key="7">
    <source>
        <dbReference type="ARBA" id="ARBA00022989"/>
    </source>
</evidence>
<comment type="subcellular location">
    <subcellularLocation>
        <location evidence="1">Membrane</location>
        <topology evidence="1">Multi-pass membrane protein</topology>
    </subcellularLocation>
</comment>
<feature type="transmembrane region" description="Helical" evidence="9">
    <location>
        <begin position="20"/>
        <end position="37"/>
    </location>
</feature>
<keyword evidence="6" id="KW-0653">Protein transport</keyword>
<dbReference type="PANTHER" id="PTHR22601">
    <property type="entry name" value="ISP4 LIKE PROTEIN"/>
    <property type="match status" value="1"/>
</dbReference>
<dbReference type="OMA" id="HASTIWG"/>
<feature type="transmembrane region" description="Helical" evidence="9">
    <location>
        <begin position="49"/>
        <end position="76"/>
    </location>
</feature>
<comment type="similarity">
    <text evidence="2">Belongs to the oligopeptide OPT transporter (TC 2.A.67.1) family.</text>
</comment>
<dbReference type="InterPro" id="IPR004813">
    <property type="entry name" value="OPT"/>
</dbReference>
<evidence type="ECO:0000313" key="11">
    <source>
        <dbReference type="Proteomes" id="UP000824469"/>
    </source>
</evidence>
<evidence type="ECO:0000313" key="10">
    <source>
        <dbReference type="EMBL" id="KAH9318556.1"/>
    </source>
</evidence>
<comment type="caution">
    <text evidence="10">The sequence shown here is derived from an EMBL/GenBank/DDBJ whole genome shotgun (WGS) entry which is preliminary data.</text>
</comment>
<dbReference type="InterPro" id="IPR004648">
    <property type="entry name" value="Oligpept_transpt"/>
</dbReference>
<evidence type="ECO:0000256" key="6">
    <source>
        <dbReference type="ARBA" id="ARBA00022927"/>
    </source>
</evidence>
<dbReference type="GO" id="GO:0015031">
    <property type="term" value="P:protein transport"/>
    <property type="evidence" value="ECO:0007669"/>
    <property type="project" value="UniProtKB-KW"/>
</dbReference>
<feature type="transmembrane region" description="Helical" evidence="9">
    <location>
        <begin position="197"/>
        <end position="220"/>
    </location>
</feature>
<organism evidence="10 11">
    <name type="scientific">Taxus chinensis</name>
    <name type="common">Chinese yew</name>
    <name type="synonym">Taxus wallichiana var. chinensis</name>
    <dbReference type="NCBI Taxonomy" id="29808"/>
    <lineage>
        <taxon>Eukaryota</taxon>
        <taxon>Viridiplantae</taxon>
        <taxon>Streptophyta</taxon>
        <taxon>Embryophyta</taxon>
        <taxon>Tracheophyta</taxon>
        <taxon>Spermatophyta</taxon>
        <taxon>Pinopsida</taxon>
        <taxon>Pinidae</taxon>
        <taxon>Conifers II</taxon>
        <taxon>Cupressales</taxon>
        <taxon>Taxaceae</taxon>
        <taxon>Taxus</taxon>
    </lineage>
</organism>
<keyword evidence="7 9" id="KW-1133">Transmembrane helix</keyword>
<evidence type="ECO:0008006" key="12">
    <source>
        <dbReference type="Google" id="ProtNLM"/>
    </source>
</evidence>
<feature type="transmembrane region" description="Helical" evidence="9">
    <location>
        <begin position="123"/>
        <end position="146"/>
    </location>
</feature>
<evidence type="ECO:0000256" key="3">
    <source>
        <dbReference type="ARBA" id="ARBA00022448"/>
    </source>
</evidence>
<accession>A0AA38G8M6</accession>
<dbReference type="AlphaFoldDB" id="A0AA38G8M6"/>
<evidence type="ECO:0000256" key="5">
    <source>
        <dbReference type="ARBA" id="ARBA00022856"/>
    </source>
</evidence>
<keyword evidence="8 9" id="KW-0472">Membrane</keyword>
<reference evidence="10 11" key="1">
    <citation type="journal article" date="2021" name="Nat. Plants">
        <title>The Taxus genome provides insights into paclitaxel biosynthesis.</title>
        <authorList>
            <person name="Xiong X."/>
            <person name="Gou J."/>
            <person name="Liao Q."/>
            <person name="Li Y."/>
            <person name="Zhou Q."/>
            <person name="Bi G."/>
            <person name="Li C."/>
            <person name="Du R."/>
            <person name="Wang X."/>
            <person name="Sun T."/>
            <person name="Guo L."/>
            <person name="Liang H."/>
            <person name="Lu P."/>
            <person name="Wu Y."/>
            <person name="Zhang Z."/>
            <person name="Ro D.K."/>
            <person name="Shang Y."/>
            <person name="Huang S."/>
            <person name="Yan J."/>
        </authorList>
    </citation>
    <scope>NUCLEOTIDE SEQUENCE [LARGE SCALE GENOMIC DNA]</scope>
    <source>
        <strain evidence="10">Ta-2019</strain>
    </source>
</reference>